<dbReference type="Proteomes" id="UP000777440">
    <property type="component" value="Unassembled WGS sequence"/>
</dbReference>
<comment type="caution">
    <text evidence="2">The sequence shown here is derived from an EMBL/GenBank/DDBJ whole genome shotgun (WGS) entry which is preliminary data.</text>
</comment>
<dbReference type="InterPro" id="IPR029016">
    <property type="entry name" value="GAF-like_dom_sf"/>
</dbReference>
<dbReference type="CDD" id="cd01949">
    <property type="entry name" value="GGDEF"/>
    <property type="match status" value="1"/>
</dbReference>
<dbReference type="InterPro" id="IPR000160">
    <property type="entry name" value="GGDEF_dom"/>
</dbReference>
<evidence type="ECO:0000313" key="3">
    <source>
        <dbReference type="Proteomes" id="UP000777440"/>
    </source>
</evidence>
<dbReference type="Pfam" id="PF01590">
    <property type="entry name" value="GAF"/>
    <property type="match status" value="1"/>
</dbReference>
<dbReference type="SMART" id="SM00065">
    <property type="entry name" value="GAF"/>
    <property type="match status" value="1"/>
</dbReference>
<dbReference type="InterPro" id="IPR003018">
    <property type="entry name" value="GAF"/>
</dbReference>
<dbReference type="InterPro" id="IPR043128">
    <property type="entry name" value="Rev_trsase/Diguanyl_cyclase"/>
</dbReference>
<protein>
    <submittedName>
        <fullName evidence="2">Diguanylate cyclase</fullName>
    </submittedName>
</protein>
<name>A0ABS7HUV6_9MICO</name>
<accession>A0ABS7HUV6</accession>
<dbReference type="InterPro" id="IPR000014">
    <property type="entry name" value="PAS"/>
</dbReference>
<feature type="domain" description="GGDEF" evidence="1">
    <location>
        <begin position="295"/>
        <end position="427"/>
    </location>
</feature>
<evidence type="ECO:0000313" key="2">
    <source>
        <dbReference type="EMBL" id="MBW9109028.1"/>
    </source>
</evidence>
<organism evidence="2 3">
    <name type="scientific">Microbacterium ureisolvens</name>
    <dbReference type="NCBI Taxonomy" id="2781186"/>
    <lineage>
        <taxon>Bacteria</taxon>
        <taxon>Bacillati</taxon>
        <taxon>Actinomycetota</taxon>
        <taxon>Actinomycetes</taxon>
        <taxon>Micrococcales</taxon>
        <taxon>Microbacteriaceae</taxon>
        <taxon>Microbacterium</taxon>
    </lineage>
</organism>
<dbReference type="Gene3D" id="3.30.70.270">
    <property type="match status" value="1"/>
</dbReference>
<dbReference type="PROSITE" id="PS50887">
    <property type="entry name" value="GGDEF"/>
    <property type="match status" value="1"/>
</dbReference>
<proteinExistence type="predicted"/>
<dbReference type="RefSeq" id="WP_220338865.1">
    <property type="nucleotide sequence ID" value="NZ_JAEUAX010000002.1"/>
</dbReference>
<dbReference type="InterPro" id="IPR050469">
    <property type="entry name" value="Diguanylate_Cyclase"/>
</dbReference>
<dbReference type="InterPro" id="IPR029787">
    <property type="entry name" value="Nucleotide_cyclase"/>
</dbReference>
<gene>
    <name evidence="2" type="ORF">JNB61_04545</name>
</gene>
<evidence type="ECO:0000259" key="1">
    <source>
        <dbReference type="PROSITE" id="PS50887"/>
    </source>
</evidence>
<dbReference type="SUPFAM" id="SSF55073">
    <property type="entry name" value="Nucleotide cyclase"/>
    <property type="match status" value="1"/>
</dbReference>
<dbReference type="PANTHER" id="PTHR45138:SF9">
    <property type="entry name" value="DIGUANYLATE CYCLASE DGCM-RELATED"/>
    <property type="match status" value="1"/>
</dbReference>
<dbReference type="SUPFAM" id="SSF55781">
    <property type="entry name" value="GAF domain-like"/>
    <property type="match status" value="1"/>
</dbReference>
<dbReference type="EMBL" id="JAEUAX010000002">
    <property type="protein sequence ID" value="MBW9109028.1"/>
    <property type="molecule type" value="Genomic_DNA"/>
</dbReference>
<dbReference type="NCBIfam" id="TIGR00254">
    <property type="entry name" value="GGDEF"/>
    <property type="match status" value="1"/>
</dbReference>
<reference evidence="2 3" key="1">
    <citation type="journal article" date="2021" name="MBio">
        <title>Poor Competitiveness of Bradyrhizobium in Pigeon Pea Root Colonization in Indian Soils.</title>
        <authorList>
            <person name="Chalasani D."/>
            <person name="Basu A."/>
            <person name="Pullabhotla S.V.S.R.N."/>
            <person name="Jorrin B."/>
            <person name="Neal A.L."/>
            <person name="Poole P.S."/>
            <person name="Podile A.R."/>
            <person name="Tkacz A."/>
        </authorList>
    </citation>
    <scope>NUCLEOTIDE SEQUENCE [LARGE SCALE GENOMIC DNA]</scope>
    <source>
        <strain evidence="2 3">HU12</strain>
    </source>
</reference>
<dbReference type="PANTHER" id="PTHR45138">
    <property type="entry name" value="REGULATORY COMPONENTS OF SENSORY TRANSDUCTION SYSTEM"/>
    <property type="match status" value="1"/>
</dbReference>
<dbReference type="Gene3D" id="3.30.450.40">
    <property type="match status" value="1"/>
</dbReference>
<keyword evidence="3" id="KW-1185">Reference proteome</keyword>
<dbReference type="SMART" id="SM00267">
    <property type="entry name" value="GGDEF"/>
    <property type="match status" value="1"/>
</dbReference>
<sequence>MPDVDALPAAVFQLDADDRVIEANGWFRRWIGVDPVGRVLDELLVVVPDFLDDTNTVLMASVADPERVLIVVREPQDHGSVVTGIEASDRYASGKRLRRLHGLADRTQTRLQLIMDASIAFATATTEEGLSQVLAITAAQAYQAEESAVALFGEDGVLRRTAGTNPFQDLTPESLVSAAPVQLRQVVKVSGEADAERLSPLVASAMRHAGVDAFIAAPLHLDGTAAGVFACFFRHPRIFDDEATPLAEALAGQAAQKLAAVRLQRRLEHAAMHDETTDLPNRRSLEELGALTDLSHASVIFIDLDGFKAVNDRLGHEVGDEVLREVGRRLQANLREGDVVARYGGDEFVVVCTAEAGAAVEIAERLRRAVEAAYEFLPESLPIGASMGIAHPNGPSDAGSVDQLIRRADQAMYLAKARGGNQVASAG</sequence>
<dbReference type="Pfam" id="PF13188">
    <property type="entry name" value="PAS_8"/>
    <property type="match status" value="1"/>
</dbReference>
<dbReference type="Pfam" id="PF00990">
    <property type="entry name" value="GGDEF"/>
    <property type="match status" value="1"/>
</dbReference>